<dbReference type="InterPro" id="IPR005174">
    <property type="entry name" value="KIB1-4_b-propeller"/>
</dbReference>
<dbReference type="Proteomes" id="UP000827721">
    <property type="component" value="Unassembled WGS sequence"/>
</dbReference>
<accession>A0ABQ8HNS9</accession>
<evidence type="ECO:0000313" key="2">
    <source>
        <dbReference type="EMBL" id="KAH7565999.1"/>
    </source>
</evidence>
<protein>
    <recommendedName>
        <fullName evidence="1">KIB1-4 beta-propeller domain-containing protein</fullName>
    </recommendedName>
</protein>
<evidence type="ECO:0000259" key="1">
    <source>
        <dbReference type="Pfam" id="PF03478"/>
    </source>
</evidence>
<dbReference type="Pfam" id="PF03478">
    <property type="entry name" value="Beta-prop_KIB1-4"/>
    <property type="match status" value="1"/>
</dbReference>
<name>A0ABQ8HNS9_9ROSI</name>
<gene>
    <name evidence="2" type="ORF">JRO89_XS08G0057200</name>
</gene>
<dbReference type="PANTHER" id="PTHR44259">
    <property type="entry name" value="OS07G0183000 PROTEIN-RELATED"/>
    <property type="match status" value="1"/>
</dbReference>
<sequence>MKLQHHLNLTAFAKGKKRCGSSAGWLIMVDKISQVMSLIKPSNTTKIINLQPVFTKTNEPFHVHKAILSSDPEWDPFNFSVLAIFGEKRELACYKASSETWTLLHYAGSFYDDLITHNGNFYSVDEYGKICEISYSDMSFKVVFEPWYFGGNKVYLVCVDGQLLVIFRYYIDNSYFGYETYKFEVFMLDLTKEKYSMIRKFPEIAIFLGQHHSAWLPADDTKGVIGNSIYFTDDHHSGGTKHDGHDVGLYDMEYNSIMPLQCCDPDGLHSTLCLLTANLVYV</sequence>
<reference evidence="2 3" key="1">
    <citation type="submission" date="2021-02" db="EMBL/GenBank/DDBJ databases">
        <title>Plant Genome Project.</title>
        <authorList>
            <person name="Zhang R.-G."/>
        </authorList>
    </citation>
    <scope>NUCLEOTIDE SEQUENCE [LARGE SCALE GENOMIC DNA]</scope>
    <source>
        <tissue evidence="2">Leaves</tissue>
    </source>
</reference>
<organism evidence="2 3">
    <name type="scientific">Xanthoceras sorbifolium</name>
    <dbReference type="NCBI Taxonomy" id="99658"/>
    <lineage>
        <taxon>Eukaryota</taxon>
        <taxon>Viridiplantae</taxon>
        <taxon>Streptophyta</taxon>
        <taxon>Embryophyta</taxon>
        <taxon>Tracheophyta</taxon>
        <taxon>Spermatophyta</taxon>
        <taxon>Magnoliopsida</taxon>
        <taxon>eudicotyledons</taxon>
        <taxon>Gunneridae</taxon>
        <taxon>Pentapetalae</taxon>
        <taxon>rosids</taxon>
        <taxon>malvids</taxon>
        <taxon>Sapindales</taxon>
        <taxon>Sapindaceae</taxon>
        <taxon>Xanthoceroideae</taxon>
        <taxon>Xanthoceras</taxon>
    </lineage>
</organism>
<keyword evidence="3" id="KW-1185">Reference proteome</keyword>
<dbReference type="PANTHER" id="PTHR44259:SF114">
    <property type="entry name" value="OS06G0707300 PROTEIN"/>
    <property type="match status" value="1"/>
</dbReference>
<dbReference type="EMBL" id="JAFEMO010000008">
    <property type="protein sequence ID" value="KAH7565999.1"/>
    <property type="molecule type" value="Genomic_DNA"/>
</dbReference>
<comment type="caution">
    <text evidence="2">The sequence shown here is derived from an EMBL/GenBank/DDBJ whole genome shotgun (WGS) entry which is preliminary data.</text>
</comment>
<feature type="domain" description="KIB1-4 beta-propeller" evidence="1">
    <location>
        <begin position="7"/>
        <end position="251"/>
    </location>
</feature>
<evidence type="ECO:0000313" key="3">
    <source>
        <dbReference type="Proteomes" id="UP000827721"/>
    </source>
</evidence>
<proteinExistence type="predicted"/>
<dbReference type="InterPro" id="IPR050942">
    <property type="entry name" value="F-box_BR-signaling"/>
</dbReference>